<keyword evidence="1" id="KW-0378">Hydrolase</keyword>
<dbReference type="KEGG" id="amaq:GO499_06420"/>
<accession>A0A6P1T0P8</accession>
<dbReference type="Gene3D" id="3.40.50.1240">
    <property type="entry name" value="Phosphoglycerate mutase-like"/>
    <property type="match status" value="1"/>
</dbReference>
<evidence type="ECO:0000313" key="4">
    <source>
        <dbReference type="Proteomes" id="UP000464495"/>
    </source>
</evidence>
<feature type="region of interest" description="Disordered" evidence="2">
    <location>
        <begin position="1"/>
        <end position="30"/>
    </location>
</feature>
<dbReference type="InterPro" id="IPR013078">
    <property type="entry name" value="His_Pase_superF_clade-1"/>
</dbReference>
<dbReference type="EMBL" id="CP046620">
    <property type="protein sequence ID" value="QHQ34859.1"/>
    <property type="molecule type" value="Genomic_DNA"/>
</dbReference>
<dbReference type="SUPFAM" id="SSF53254">
    <property type="entry name" value="Phosphoglycerate mutase-like"/>
    <property type="match status" value="1"/>
</dbReference>
<evidence type="ECO:0000256" key="1">
    <source>
        <dbReference type="ARBA" id="ARBA00022801"/>
    </source>
</evidence>
<evidence type="ECO:0000256" key="2">
    <source>
        <dbReference type="SAM" id="MobiDB-lite"/>
    </source>
</evidence>
<dbReference type="PANTHER" id="PTHR20935">
    <property type="entry name" value="PHOSPHOGLYCERATE MUTASE-RELATED"/>
    <property type="match status" value="1"/>
</dbReference>
<dbReference type="CDD" id="cd07067">
    <property type="entry name" value="HP_PGM_like"/>
    <property type="match status" value="1"/>
</dbReference>
<proteinExistence type="predicted"/>
<dbReference type="InterPro" id="IPR029033">
    <property type="entry name" value="His_PPase_superfam"/>
</dbReference>
<reference evidence="3 4" key="1">
    <citation type="submission" date="2019-12" db="EMBL/GenBank/DDBJ databases">
        <title>Complete genome sequence of Algicella marina strain 9Alg 56(T) isolated from the red alga Tichocarpus crinitus.</title>
        <authorList>
            <person name="Kim S.-G."/>
            <person name="Nedashkovskaya O.I."/>
        </authorList>
    </citation>
    <scope>NUCLEOTIDE SEQUENCE [LARGE SCALE GENOMIC DNA]</scope>
    <source>
        <strain evidence="3 4">9Alg 56</strain>
    </source>
</reference>
<dbReference type="Pfam" id="PF00300">
    <property type="entry name" value="His_Phos_1"/>
    <property type="match status" value="1"/>
</dbReference>
<dbReference type="PANTHER" id="PTHR20935:SF0">
    <property type="entry name" value="SERINE_THREONINE-PROTEIN PHOSPHATASE PGAM5, MITOCHONDRIAL"/>
    <property type="match status" value="1"/>
</dbReference>
<dbReference type="Proteomes" id="UP000464495">
    <property type="component" value="Chromosome"/>
</dbReference>
<dbReference type="InterPro" id="IPR051021">
    <property type="entry name" value="Mito_Ser/Thr_phosphatase"/>
</dbReference>
<dbReference type="SMART" id="SM00855">
    <property type="entry name" value="PGAM"/>
    <property type="match status" value="1"/>
</dbReference>
<keyword evidence="4" id="KW-1185">Reference proteome</keyword>
<gene>
    <name evidence="3" type="ORF">GO499_06420</name>
</gene>
<name>A0A6P1T0P8_9RHOB</name>
<sequence length="253" mass="28588">MDASANPAFGRRAGRCPSSSGRKGGTAPLHERKNVSMGEIILVRHGQASFGAADYDKLSPLGHEQSEWLGSYFADHDMRFDTVFRGDLLRHRETFEGIASRCPLPEPRVDARFNELNYDLIQDAYLVAEGHAAPRNREEFLHHFPLIFEHWAERQVDFEHETFNVFAERVENAMRAALVPDQTTLIVTSGGVIGVALRELLGLTVRKCAELILNIHNSSIHRLRYECSSLRLAEFNACPHLAARERTHARTFI</sequence>
<dbReference type="AlphaFoldDB" id="A0A6P1T0P8"/>
<organism evidence="3 4">
    <name type="scientific">Algicella marina</name>
    <dbReference type="NCBI Taxonomy" id="2683284"/>
    <lineage>
        <taxon>Bacteria</taxon>
        <taxon>Pseudomonadati</taxon>
        <taxon>Pseudomonadota</taxon>
        <taxon>Alphaproteobacteria</taxon>
        <taxon>Rhodobacterales</taxon>
        <taxon>Paracoccaceae</taxon>
        <taxon>Algicella</taxon>
    </lineage>
</organism>
<evidence type="ECO:0000313" key="3">
    <source>
        <dbReference type="EMBL" id="QHQ34859.1"/>
    </source>
</evidence>
<dbReference type="GO" id="GO:0016787">
    <property type="term" value="F:hydrolase activity"/>
    <property type="evidence" value="ECO:0007669"/>
    <property type="project" value="UniProtKB-KW"/>
</dbReference>
<protein>
    <submittedName>
        <fullName evidence="3">Histidine phosphatase family protein</fullName>
    </submittedName>
</protein>